<gene>
    <name evidence="4" type="ORF">CYJ32_05435</name>
</gene>
<dbReference type="Pfam" id="PF01026">
    <property type="entry name" value="TatD_DNase"/>
    <property type="match status" value="1"/>
</dbReference>
<dbReference type="SUPFAM" id="SSF51556">
    <property type="entry name" value="Metallo-dependent hydrolases"/>
    <property type="match status" value="1"/>
</dbReference>
<name>A0A2I1M4A5_9BIFI</name>
<feature type="region of interest" description="Disordered" evidence="3">
    <location>
        <begin position="1"/>
        <end position="20"/>
    </location>
</feature>
<feature type="binding site" evidence="2">
    <location>
        <position position="265"/>
    </location>
    <ligand>
        <name>a divalent metal cation</name>
        <dbReference type="ChEBI" id="CHEBI:60240"/>
        <label>1</label>
    </ligand>
</feature>
<dbReference type="InterPro" id="IPR018228">
    <property type="entry name" value="DNase_TatD-rel_CS"/>
</dbReference>
<evidence type="ECO:0000256" key="1">
    <source>
        <dbReference type="ARBA" id="ARBA00022801"/>
    </source>
</evidence>
<reference evidence="4 5" key="1">
    <citation type="submission" date="2017-12" db="EMBL/GenBank/DDBJ databases">
        <title>Phylogenetic diversity of female urinary microbiome.</title>
        <authorList>
            <person name="Thomas-White K."/>
            <person name="Wolfe A.J."/>
        </authorList>
    </citation>
    <scope>NUCLEOTIDE SEQUENCE [LARGE SCALE GENOMIC DNA]</scope>
    <source>
        <strain evidence="4 5">UMB0064</strain>
    </source>
</reference>
<evidence type="ECO:0000256" key="3">
    <source>
        <dbReference type="SAM" id="MobiDB-lite"/>
    </source>
</evidence>
<dbReference type="Gene3D" id="3.20.20.140">
    <property type="entry name" value="Metal-dependent hydrolases"/>
    <property type="match status" value="1"/>
</dbReference>
<dbReference type="PANTHER" id="PTHR46124:SF2">
    <property type="entry name" value="D-AMINOACYL-TRNA DEACYLASE"/>
    <property type="match status" value="1"/>
</dbReference>
<evidence type="ECO:0000256" key="2">
    <source>
        <dbReference type="PIRSR" id="PIRSR005902-1"/>
    </source>
</evidence>
<dbReference type="PROSITE" id="PS01091">
    <property type="entry name" value="TATD_3"/>
    <property type="match status" value="1"/>
</dbReference>
<keyword evidence="1" id="KW-0378">Hydrolase</keyword>
<dbReference type="InterPro" id="IPR032466">
    <property type="entry name" value="Metal_Hydrolase"/>
</dbReference>
<dbReference type="InterPro" id="IPR001130">
    <property type="entry name" value="TatD-like"/>
</dbReference>
<dbReference type="EMBL" id="PKGU01000003">
    <property type="protein sequence ID" value="PKZ14947.1"/>
    <property type="molecule type" value="Genomic_DNA"/>
</dbReference>
<evidence type="ECO:0000313" key="5">
    <source>
        <dbReference type="Proteomes" id="UP000242263"/>
    </source>
</evidence>
<feature type="binding site" evidence="2">
    <location>
        <position position="215"/>
    </location>
    <ligand>
        <name>a divalent metal cation</name>
        <dbReference type="ChEBI" id="CHEBI:60240"/>
        <label>2</label>
    </ligand>
</feature>
<accession>A0A2I1M4A5</accession>
<organism evidence="4 5">
    <name type="scientific">Alloscardovia omnicolens</name>
    <dbReference type="NCBI Taxonomy" id="419015"/>
    <lineage>
        <taxon>Bacteria</taxon>
        <taxon>Bacillati</taxon>
        <taxon>Actinomycetota</taxon>
        <taxon>Actinomycetes</taxon>
        <taxon>Bifidobacteriales</taxon>
        <taxon>Bifidobacteriaceae</taxon>
        <taxon>Alloscardovia</taxon>
    </lineage>
</organism>
<dbReference type="PROSITE" id="PS01090">
    <property type="entry name" value="TATD_2"/>
    <property type="match status" value="1"/>
</dbReference>
<feature type="binding site" evidence="2">
    <location>
        <position position="191"/>
    </location>
    <ligand>
        <name>a divalent metal cation</name>
        <dbReference type="ChEBI" id="CHEBI:60240"/>
        <label>2</label>
    </ligand>
</feature>
<dbReference type="GO" id="GO:0005829">
    <property type="term" value="C:cytosol"/>
    <property type="evidence" value="ECO:0007669"/>
    <property type="project" value="TreeGrafter"/>
</dbReference>
<dbReference type="PANTHER" id="PTHR46124">
    <property type="entry name" value="D-AMINOACYL-TRNA DEACYLASE"/>
    <property type="match status" value="1"/>
</dbReference>
<feature type="binding site" evidence="2">
    <location>
        <position position="154"/>
    </location>
    <ligand>
        <name>a divalent metal cation</name>
        <dbReference type="ChEBI" id="CHEBI:60240"/>
        <label>1</label>
    </ligand>
</feature>
<protein>
    <submittedName>
        <fullName evidence="4">TatD family deoxyribonuclease</fullName>
    </submittedName>
</protein>
<dbReference type="RefSeq" id="WP_049206734.1">
    <property type="nucleotide sequence ID" value="NZ_CAUPEW010000002.1"/>
</dbReference>
<dbReference type="AlphaFoldDB" id="A0A2I1M4A5"/>
<dbReference type="GO" id="GO:0046872">
    <property type="term" value="F:metal ion binding"/>
    <property type="evidence" value="ECO:0007669"/>
    <property type="project" value="UniProtKB-KW"/>
</dbReference>
<keyword evidence="2" id="KW-0479">Metal-binding</keyword>
<proteinExistence type="predicted"/>
<sequence>MAKKHRKRSWPEQPEPLASPIIDNHTHIASVVNFAIEMSKQAEERGMESVPVFSVEELLRKAEESGVKHLIDVGCELPNLNRAVNIAKQYPNQVKAAVAIHPNETVLHGHRGEVGPDGLAISYKPWHEVNIDEAMRTVYETARNNRADVVAIGETGLDYFRTGEGARQAQIQAFREHIAIAKELHLPLQIHDRDAHEDVINTLLKDGAPEATIFHSYSADADVARLANEQGWYLSFSGTLTYKANERLREALSVLDKSHILIETDAPYLTPEPYRGRTNSSYLTPFTLRCMAEVLDLSEQEIARITYENTIRAYSLPY</sequence>
<comment type="caution">
    <text evidence="4">The sequence shown here is derived from an EMBL/GenBank/DDBJ whole genome shotgun (WGS) entry which is preliminary data.</text>
</comment>
<dbReference type="Proteomes" id="UP000242263">
    <property type="component" value="Unassembled WGS sequence"/>
</dbReference>
<dbReference type="CDD" id="cd01310">
    <property type="entry name" value="TatD_DNAse"/>
    <property type="match status" value="1"/>
</dbReference>
<evidence type="ECO:0000313" key="4">
    <source>
        <dbReference type="EMBL" id="PKZ14947.1"/>
    </source>
</evidence>
<dbReference type="GO" id="GO:0016788">
    <property type="term" value="F:hydrolase activity, acting on ester bonds"/>
    <property type="evidence" value="ECO:0007669"/>
    <property type="project" value="InterPro"/>
</dbReference>
<dbReference type="PIRSF" id="PIRSF005902">
    <property type="entry name" value="DNase_TatD"/>
    <property type="match status" value="1"/>
</dbReference>